<accession>A0ABQ1JB14</accession>
<protein>
    <submittedName>
        <fullName evidence="2">Uncharacterized protein</fullName>
    </submittedName>
</protein>
<organism evidence="2 3">
    <name type="scientific">Shewanella inventionis</name>
    <dbReference type="NCBI Taxonomy" id="1738770"/>
    <lineage>
        <taxon>Bacteria</taxon>
        <taxon>Pseudomonadati</taxon>
        <taxon>Pseudomonadota</taxon>
        <taxon>Gammaproteobacteria</taxon>
        <taxon>Alteromonadales</taxon>
        <taxon>Shewanellaceae</taxon>
        <taxon>Shewanella</taxon>
    </lineage>
</organism>
<proteinExistence type="predicted"/>
<evidence type="ECO:0000313" key="2">
    <source>
        <dbReference type="EMBL" id="GGB64176.1"/>
    </source>
</evidence>
<keyword evidence="1" id="KW-0472">Membrane</keyword>
<evidence type="ECO:0000313" key="3">
    <source>
        <dbReference type="Proteomes" id="UP000617555"/>
    </source>
</evidence>
<comment type="caution">
    <text evidence="2">The sequence shown here is derived from an EMBL/GenBank/DDBJ whole genome shotgun (WGS) entry which is preliminary data.</text>
</comment>
<sequence length="64" mass="7122">MGNRLCEKTTAMPNERKEGANFTVSHALLQVFILFAINYSDKKTSNTKVLDVLLSAIRLNPLKG</sequence>
<dbReference type="Proteomes" id="UP000617555">
    <property type="component" value="Unassembled WGS sequence"/>
</dbReference>
<keyword evidence="1" id="KW-0812">Transmembrane</keyword>
<keyword evidence="3" id="KW-1185">Reference proteome</keyword>
<evidence type="ECO:0000256" key="1">
    <source>
        <dbReference type="SAM" id="Phobius"/>
    </source>
</evidence>
<reference evidence="3" key="1">
    <citation type="journal article" date="2019" name="Int. J. Syst. Evol. Microbiol.">
        <title>The Global Catalogue of Microorganisms (GCM) 10K type strain sequencing project: providing services to taxonomists for standard genome sequencing and annotation.</title>
        <authorList>
            <consortium name="The Broad Institute Genomics Platform"/>
            <consortium name="The Broad Institute Genome Sequencing Center for Infectious Disease"/>
            <person name="Wu L."/>
            <person name="Ma J."/>
        </authorList>
    </citation>
    <scope>NUCLEOTIDE SEQUENCE [LARGE SCALE GENOMIC DNA]</scope>
    <source>
        <strain evidence="3">CGMCC 1.15339</strain>
    </source>
</reference>
<gene>
    <name evidence="2" type="ORF">GCM10011607_26180</name>
</gene>
<name>A0ABQ1JB14_9GAMM</name>
<feature type="transmembrane region" description="Helical" evidence="1">
    <location>
        <begin position="20"/>
        <end position="39"/>
    </location>
</feature>
<dbReference type="EMBL" id="BMII01000021">
    <property type="protein sequence ID" value="GGB64176.1"/>
    <property type="molecule type" value="Genomic_DNA"/>
</dbReference>
<keyword evidence="1" id="KW-1133">Transmembrane helix</keyword>